<dbReference type="SUPFAM" id="SSF48452">
    <property type="entry name" value="TPR-like"/>
    <property type="match status" value="1"/>
</dbReference>
<dbReference type="PROSITE" id="PS00108">
    <property type="entry name" value="PROTEIN_KINASE_ST"/>
    <property type="match status" value="1"/>
</dbReference>
<dbReference type="PROSITE" id="PS50011">
    <property type="entry name" value="PROTEIN_KINASE_DOM"/>
    <property type="match status" value="1"/>
</dbReference>
<evidence type="ECO:0000256" key="3">
    <source>
        <dbReference type="ARBA" id="ARBA00022777"/>
    </source>
</evidence>
<evidence type="ECO:0000256" key="5">
    <source>
        <dbReference type="SAM" id="MobiDB-lite"/>
    </source>
</evidence>
<dbReference type="SUPFAM" id="SSF52540">
    <property type="entry name" value="P-loop containing nucleoside triphosphate hydrolases"/>
    <property type="match status" value="1"/>
</dbReference>
<dbReference type="SMART" id="SM00220">
    <property type="entry name" value="S_TKc"/>
    <property type="match status" value="1"/>
</dbReference>
<dbReference type="InterPro" id="IPR008271">
    <property type="entry name" value="Ser/Thr_kinase_AS"/>
</dbReference>
<sequence>MLQRPAGFGGMGSVFLAQDELSGQPVALKLLHAQGSADSVRRFAREARLLASLRHPGIVSYVAHGLTEEGQPFLAMEWLEGEDLAQRLLHKPLSLSESLQLLRRASEALAVAHAQGIIHRDIKPSNLFLRAGQPHDVVLLDFGLAHLHTASQPLTGSAAVMGTPGYMAPEQASSLDTLTPRADIFSLGCVLYECLSGQAPFRAPHVAAVLARILFSEPVPLRTLRPELPTSLQALVERMLSKAPRPRPADARHLLRAMEALEAPFELPPPRVTRPALPAQPSTVSMPPEPPHPEQHLVSVLLATPRSSLRESPTLNLDEEARARQHLLALLNELQLHSAQAALLADGSLVATFVLERGSANDQASLAAHCALSVRERWPDSFVALTTGLSLRDRLLPAGEAVDKASELLHLQKTHALVSDASVLVDDTTAGLLGARFQMERASSSRFLLRCENLEADESRPLLGRPTPCVGREQELALLELAFTSCVEDSASRVLLITAPAGMGKSRLRHELLRRLERHARPPLMLLGRGEPMNTSTAHGLLGQAVRRLCEVVDGEPLEVRRARLAQRLTRHLPASLHKEVTEFLGELCAIPFPSEDNPRLRAAREDPQLMSALVTRALVVWLRAECAQGAVLWMLEDLHWSDGPSIKLMEEVLREFSEQPLMVLALARPEVKKLFPELWGRSAQEVSLRGLSQKACARLVHEVLGPQVPEDVVARLVGLAAGNALFLEELIRGVAEGQGEEPPGSVLAMLQSRLQRLEPEARRVVQAASIFGRTFWAGGVGALLAPDFSSEELAHSLQRLVELEVVQPQACSRFSAEVEYRFHHALVRDAAASLVPDSLRFSWHQRAGEWLESAGESEPLVLAEHYKLGGQKQKALQFFTRACKQNCERQRTDMQGALKCLKAALDCEPTDQALIELQVLEAEISFWTEDFERTIAVGREVLPKLAEGSASWIQVVGNLIIMNAKSGRTQEAVALGHQLLGIEPAPEAVAVYCEAIAHFCVLYQWTGQRNEALRVLERMGQMARKYPGPDSFAHAWWHAGQGSFAYYFDARPWWCQVASEEGMKAFDTLGTERQEFVARTVCGLGLAALGELSRAVQVMREGLERARYFDQADTWLHVHLALVLSGSAEPTHHEEARRMALHARETQRTSPMHRGLAALALARVALAQDLPSDAEEWAREACELLSALSTYQLLARTCRSTALLARGRALEARGEAEQGMRALERTGRAGVASVGLCLALFQACHAQRDEEAAEEALRLAMECLHQRARDLPDAATRERFLCHVPENARVLHLARQRWGASMEGCSA</sequence>
<dbReference type="Pfam" id="PF00069">
    <property type="entry name" value="Pkinase"/>
    <property type="match status" value="1"/>
</dbReference>
<feature type="domain" description="Protein kinase" evidence="6">
    <location>
        <begin position="1"/>
        <end position="261"/>
    </location>
</feature>
<dbReference type="PANTHER" id="PTHR43289:SF6">
    <property type="entry name" value="SERINE_THREONINE-PROTEIN KINASE NEKL-3"/>
    <property type="match status" value="1"/>
</dbReference>
<dbReference type="Gene3D" id="1.25.40.10">
    <property type="entry name" value="Tetratricopeptide repeat domain"/>
    <property type="match status" value="1"/>
</dbReference>
<dbReference type="CDD" id="cd14014">
    <property type="entry name" value="STKc_PknB_like"/>
    <property type="match status" value="1"/>
</dbReference>
<dbReference type="Gene3D" id="3.30.200.20">
    <property type="entry name" value="Phosphorylase Kinase, domain 1"/>
    <property type="match status" value="1"/>
</dbReference>
<dbReference type="EMBL" id="JAXIVS010000007">
    <property type="protein sequence ID" value="MDY7229018.1"/>
    <property type="molecule type" value="Genomic_DNA"/>
</dbReference>
<evidence type="ECO:0000256" key="1">
    <source>
        <dbReference type="ARBA" id="ARBA00022679"/>
    </source>
</evidence>
<evidence type="ECO:0000259" key="6">
    <source>
        <dbReference type="PROSITE" id="PS50011"/>
    </source>
</evidence>
<keyword evidence="3 7" id="KW-0418">Kinase</keyword>
<keyword evidence="1" id="KW-0808">Transferase</keyword>
<keyword evidence="4" id="KW-0067">ATP-binding</keyword>
<dbReference type="Proteomes" id="UP001291309">
    <property type="component" value="Unassembled WGS sequence"/>
</dbReference>
<dbReference type="InterPro" id="IPR011009">
    <property type="entry name" value="Kinase-like_dom_sf"/>
</dbReference>
<accession>A0ABU5H832</accession>
<feature type="region of interest" description="Disordered" evidence="5">
    <location>
        <begin position="267"/>
        <end position="292"/>
    </location>
</feature>
<dbReference type="GO" id="GO:0016301">
    <property type="term" value="F:kinase activity"/>
    <property type="evidence" value="ECO:0007669"/>
    <property type="project" value="UniProtKB-KW"/>
</dbReference>
<organism evidence="7 8">
    <name type="scientific">Hyalangium rubrum</name>
    <dbReference type="NCBI Taxonomy" id="3103134"/>
    <lineage>
        <taxon>Bacteria</taxon>
        <taxon>Pseudomonadati</taxon>
        <taxon>Myxococcota</taxon>
        <taxon>Myxococcia</taxon>
        <taxon>Myxococcales</taxon>
        <taxon>Cystobacterineae</taxon>
        <taxon>Archangiaceae</taxon>
        <taxon>Hyalangium</taxon>
    </lineage>
</organism>
<dbReference type="InterPro" id="IPR000719">
    <property type="entry name" value="Prot_kinase_dom"/>
</dbReference>
<gene>
    <name evidence="7" type="ORF">SYV04_21575</name>
</gene>
<evidence type="ECO:0000256" key="2">
    <source>
        <dbReference type="ARBA" id="ARBA00022741"/>
    </source>
</evidence>
<dbReference type="Gene3D" id="1.10.510.10">
    <property type="entry name" value="Transferase(Phosphotransferase) domain 1"/>
    <property type="match status" value="1"/>
</dbReference>
<keyword evidence="2" id="KW-0547">Nucleotide-binding</keyword>
<dbReference type="InterPro" id="IPR027417">
    <property type="entry name" value="P-loop_NTPase"/>
</dbReference>
<protein>
    <submittedName>
        <fullName evidence="7">Protein kinase</fullName>
    </submittedName>
</protein>
<dbReference type="Pfam" id="PF13191">
    <property type="entry name" value="AAA_16"/>
    <property type="match status" value="1"/>
</dbReference>
<comment type="caution">
    <text evidence="7">The sequence shown here is derived from an EMBL/GenBank/DDBJ whole genome shotgun (WGS) entry which is preliminary data.</text>
</comment>
<name>A0ABU5H832_9BACT</name>
<reference evidence="7 8" key="1">
    <citation type="submission" date="2023-12" db="EMBL/GenBank/DDBJ databases">
        <title>the genome sequence of Hyalangium sp. s54d21.</title>
        <authorList>
            <person name="Zhang X."/>
        </authorList>
    </citation>
    <scope>NUCLEOTIDE SEQUENCE [LARGE SCALE GENOMIC DNA]</scope>
    <source>
        <strain evidence="8">s54d21</strain>
    </source>
</reference>
<dbReference type="PANTHER" id="PTHR43289">
    <property type="entry name" value="MITOGEN-ACTIVATED PROTEIN KINASE KINASE KINASE 20-RELATED"/>
    <property type="match status" value="1"/>
</dbReference>
<keyword evidence="8" id="KW-1185">Reference proteome</keyword>
<dbReference type="SUPFAM" id="SSF56112">
    <property type="entry name" value="Protein kinase-like (PK-like)"/>
    <property type="match status" value="1"/>
</dbReference>
<proteinExistence type="predicted"/>
<dbReference type="InterPro" id="IPR011990">
    <property type="entry name" value="TPR-like_helical_dom_sf"/>
</dbReference>
<evidence type="ECO:0000313" key="7">
    <source>
        <dbReference type="EMBL" id="MDY7229018.1"/>
    </source>
</evidence>
<dbReference type="InterPro" id="IPR041664">
    <property type="entry name" value="AAA_16"/>
</dbReference>
<evidence type="ECO:0000313" key="8">
    <source>
        <dbReference type="Proteomes" id="UP001291309"/>
    </source>
</evidence>
<evidence type="ECO:0000256" key="4">
    <source>
        <dbReference type="ARBA" id="ARBA00022840"/>
    </source>
</evidence>